<dbReference type="Proteomes" id="UP001419268">
    <property type="component" value="Unassembled WGS sequence"/>
</dbReference>
<evidence type="ECO:0000313" key="2">
    <source>
        <dbReference type="EMBL" id="KAK9132291.1"/>
    </source>
</evidence>
<evidence type="ECO:0000313" key="3">
    <source>
        <dbReference type="Proteomes" id="UP001419268"/>
    </source>
</evidence>
<feature type="region of interest" description="Disordered" evidence="1">
    <location>
        <begin position="133"/>
        <end position="159"/>
    </location>
</feature>
<reference evidence="2 3" key="1">
    <citation type="submission" date="2024-01" db="EMBL/GenBank/DDBJ databases">
        <title>Genome assemblies of Stephania.</title>
        <authorList>
            <person name="Yang L."/>
        </authorList>
    </citation>
    <scope>NUCLEOTIDE SEQUENCE [LARGE SCALE GENOMIC DNA]</scope>
    <source>
        <strain evidence="2">JXDWG</strain>
        <tissue evidence="2">Leaf</tissue>
    </source>
</reference>
<sequence>MYPGGDTRETKELWDIVAGPDSRDELARIWSTNGVALYLISRSTRFEDMRNIDEERVLYQRPAANKPVICIKWREDDLDLAEFSSRGKKSIQPSSRQHVYRPEASTMDYVIRPHSKIDPDEVRARAKLAVCSQQPVEVESSNEEKASSNKDQCGGTGNVARREEFERKYRLEI</sequence>
<dbReference type="GO" id="GO:0009742">
    <property type="term" value="P:brassinosteroid mediated signaling pathway"/>
    <property type="evidence" value="ECO:0007669"/>
    <property type="project" value="InterPro"/>
</dbReference>
<proteinExistence type="predicted"/>
<dbReference type="EMBL" id="JBBNAG010000005">
    <property type="protein sequence ID" value="KAK9132291.1"/>
    <property type="molecule type" value="Genomic_DNA"/>
</dbReference>
<name>A0AAP0JDU3_9MAGN</name>
<dbReference type="PANTHER" id="PTHR47350:SF4">
    <property type="entry name" value="PROTEIN IWS1 HOMOLOG 1"/>
    <property type="match status" value="1"/>
</dbReference>
<keyword evidence="3" id="KW-1185">Reference proteome</keyword>
<evidence type="ECO:0000256" key="1">
    <source>
        <dbReference type="SAM" id="MobiDB-lite"/>
    </source>
</evidence>
<organism evidence="2 3">
    <name type="scientific">Stephania cephalantha</name>
    <dbReference type="NCBI Taxonomy" id="152367"/>
    <lineage>
        <taxon>Eukaryota</taxon>
        <taxon>Viridiplantae</taxon>
        <taxon>Streptophyta</taxon>
        <taxon>Embryophyta</taxon>
        <taxon>Tracheophyta</taxon>
        <taxon>Spermatophyta</taxon>
        <taxon>Magnoliopsida</taxon>
        <taxon>Ranunculales</taxon>
        <taxon>Menispermaceae</taxon>
        <taxon>Menispermoideae</taxon>
        <taxon>Cissampelideae</taxon>
        <taxon>Stephania</taxon>
    </lineage>
</organism>
<accession>A0AAP0JDU3</accession>
<gene>
    <name evidence="2" type="ORF">Scep_011819</name>
</gene>
<comment type="caution">
    <text evidence="2">The sequence shown here is derived from an EMBL/GenBank/DDBJ whole genome shotgun (WGS) entry which is preliminary data.</text>
</comment>
<dbReference type="InterPro" id="IPR044204">
    <property type="entry name" value="IWS1/2"/>
</dbReference>
<dbReference type="PANTHER" id="PTHR47350">
    <property type="entry name" value="PROTEIN IWS1 HOMOLOG 1"/>
    <property type="match status" value="1"/>
</dbReference>
<dbReference type="AlphaFoldDB" id="A0AAP0JDU3"/>
<dbReference type="GO" id="GO:0032784">
    <property type="term" value="P:regulation of DNA-templated transcription elongation"/>
    <property type="evidence" value="ECO:0007669"/>
    <property type="project" value="InterPro"/>
</dbReference>
<protein>
    <submittedName>
        <fullName evidence="2">Uncharacterized protein</fullName>
    </submittedName>
</protein>